<feature type="transmembrane region" description="Helical" evidence="2">
    <location>
        <begin position="116"/>
        <end position="136"/>
    </location>
</feature>
<dbReference type="EMBL" id="CP001618">
    <property type="protein sequence ID" value="ACQ79917.1"/>
    <property type="molecule type" value="Genomic_DNA"/>
</dbReference>
<dbReference type="STRING" id="471853.Bcav_1661"/>
<evidence type="ECO:0000313" key="3">
    <source>
        <dbReference type="EMBL" id="ACQ79917.1"/>
    </source>
</evidence>
<evidence type="ECO:0000256" key="2">
    <source>
        <dbReference type="SAM" id="Phobius"/>
    </source>
</evidence>
<dbReference type="InterPro" id="IPR025557">
    <property type="entry name" value="DUF4282"/>
</dbReference>
<keyword evidence="2" id="KW-0472">Membrane</keyword>
<name>C5C404_BEUC1</name>
<protein>
    <recommendedName>
        <fullName evidence="5">DUF4282 domain-containing protein</fullName>
    </recommendedName>
</protein>
<keyword evidence="2" id="KW-0812">Transmembrane</keyword>
<feature type="compositionally biased region" description="Low complexity" evidence="1">
    <location>
        <begin position="47"/>
        <end position="85"/>
    </location>
</feature>
<dbReference type="KEGG" id="bcv:Bcav_1661"/>
<reference evidence="3 4" key="1">
    <citation type="journal article" date="2009" name="Stand. Genomic Sci.">
        <title>Complete genome sequence of Beutenbergia cavernae type strain (HKI 0122).</title>
        <authorList>
            <person name="Land M."/>
            <person name="Pukall R."/>
            <person name="Abt B."/>
            <person name="Goker M."/>
            <person name="Rohde M."/>
            <person name="Glavina Del Rio T."/>
            <person name="Tice H."/>
            <person name="Copeland A."/>
            <person name="Cheng J.F."/>
            <person name="Lucas S."/>
            <person name="Chen F."/>
            <person name="Nolan M."/>
            <person name="Bruce D."/>
            <person name="Goodwin L."/>
            <person name="Pitluck S."/>
            <person name="Ivanova N."/>
            <person name="Mavromatis K."/>
            <person name="Ovchinnikova G."/>
            <person name="Pati A."/>
            <person name="Chen A."/>
            <person name="Palaniappan K."/>
            <person name="Hauser L."/>
            <person name="Chang Y.J."/>
            <person name="Jefferies C.C."/>
            <person name="Saunders E."/>
            <person name="Brettin T."/>
            <person name="Detter J.C."/>
            <person name="Han C."/>
            <person name="Chain P."/>
            <person name="Bristow J."/>
            <person name="Eisen J.A."/>
            <person name="Markowitz V."/>
            <person name="Hugenholtz P."/>
            <person name="Kyrpides N.C."/>
            <person name="Klenk H.P."/>
            <person name="Lapidus A."/>
        </authorList>
    </citation>
    <scope>NUCLEOTIDE SEQUENCE [LARGE SCALE GENOMIC DNA]</scope>
    <source>
        <strain evidence="4">ATCC BAA-8 / DSM 12333 / NBRC 16432</strain>
    </source>
</reference>
<dbReference type="Proteomes" id="UP000007962">
    <property type="component" value="Chromosome"/>
</dbReference>
<keyword evidence="2" id="KW-1133">Transmembrane helix</keyword>
<dbReference type="AlphaFoldDB" id="C5C404"/>
<gene>
    <name evidence="3" type="ordered locus">Bcav_1661</name>
</gene>
<proteinExistence type="predicted"/>
<evidence type="ECO:0000256" key="1">
    <source>
        <dbReference type="SAM" id="MobiDB-lite"/>
    </source>
</evidence>
<keyword evidence="4" id="KW-1185">Reference proteome</keyword>
<sequence length="202" mass="20413">MSQHSVPPQQPGYPAPGQPTPPPAPQQGGQGGYAQPGAYPTPSQGYAAPSQGYAQPGAAGQPAPAQQQWGAHPGQPQHPGYGGQYQPVARTEPGFFGRLFDTKFAHLVAPKYVSGAYIAVIIVAGVFTLSGLVNAVNTLSLGASLYGSATTVLSGLVQILVAPAIGLAILLVGRLALEAVTHLASSSASLAALRKDSDGPAE</sequence>
<feature type="transmembrane region" description="Helical" evidence="2">
    <location>
        <begin position="156"/>
        <end position="177"/>
    </location>
</feature>
<accession>C5C404</accession>
<dbReference type="RefSeq" id="WP_015882157.1">
    <property type="nucleotide sequence ID" value="NC_012669.1"/>
</dbReference>
<dbReference type="Pfam" id="PF14110">
    <property type="entry name" value="DUF4282"/>
    <property type="match status" value="1"/>
</dbReference>
<feature type="region of interest" description="Disordered" evidence="1">
    <location>
        <begin position="1"/>
        <end position="85"/>
    </location>
</feature>
<dbReference type="HOGENOM" id="CLU_1352429_0_0_11"/>
<feature type="compositionally biased region" description="Pro residues" evidence="1">
    <location>
        <begin position="8"/>
        <end position="25"/>
    </location>
</feature>
<evidence type="ECO:0008006" key="5">
    <source>
        <dbReference type="Google" id="ProtNLM"/>
    </source>
</evidence>
<evidence type="ECO:0000313" key="4">
    <source>
        <dbReference type="Proteomes" id="UP000007962"/>
    </source>
</evidence>
<organism evidence="3 4">
    <name type="scientific">Beutenbergia cavernae (strain ATCC BAA-8 / DSM 12333 / CCUG 43141 / JCM 11478 / NBRC 16432 / NCIMB 13614 / HKI 0122)</name>
    <dbReference type="NCBI Taxonomy" id="471853"/>
    <lineage>
        <taxon>Bacteria</taxon>
        <taxon>Bacillati</taxon>
        <taxon>Actinomycetota</taxon>
        <taxon>Actinomycetes</taxon>
        <taxon>Micrococcales</taxon>
        <taxon>Beutenbergiaceae</taxon>
        <taxon>Beutenbergia</taxon>
    </lineage>
</organism>